<feature type="signal peptide" evidence="2">
    <location>
        <begin position="1"/>
        <end position="20"/>
    </location>
</feature>
<dbReference type="PANTHER" id="PTHR10900">
    <property type="entry name" value="PERIOSTIN-RELATED"/>
    <property type="match status" value="1"/>
</dbReference>
<organism evidence="4 5">
    <name type="scientific">Madurella fahalii</name>
    <dbReference type="NCBI Taxonomy" id="1157608"/>
    <lineage>
        <taxon>Eukaryota</taxon>
        <taxon>Fungi</taxon>
        <taxon>Dikarya</taxon>
        <taxon>Ascomycota</taxon>
        <taxon>Pezizomycotina</taxon>
        <taxon>Sordariomycetes</taxon>
        <taxon>Sordariomycetidae</taxon>
        <taxon>Sordariales</taxon>
        <taxon>Sordariales incertae sedis</taxon>
        <taxon>Madurella</taxon>
    </lineage>
</organism>
<dbReference type="Gene3D" id="2.30.180.10">
    <property type="entry name" value="FAS1 domain"/>
    <property type="match status" value="1"/>
</dbReference>
<dbReference type="GeneID" id="98180809"/>
<dbReference type="InterPro" id="IPR050904">
    <property type="entry name" value="Adhesion/Biosynth-related"/>
</dbReference>
<dbReference type="InterPro" id="IPR036378">
    <property type="entry name" value="FAS1_dom_sf"/>
</dbReference>
<dbReference type="RefSeq" id="XP_070921587.1">
    <property type="nucleotide sequence ID" value="XM_071065486.1"/>
</dbReference>
<dbReference type="Pfam" id="PF02469">
    <property type="entry name" value="Fasciclin"/>
    <property type="match status" value="1"/>
</dbReference>
<protein>
    <recommendedName>
        <fullName evidence="3">FAS1 domain-containing protein</fullName>
    </recommendedName>
</protein>
<evidence type="ECO:0000256" key="1">
    <source>
        <dbReference type="SAM" id="MobiDB-lite"/>
    </source>
</evidence>
<evidence type="ECO:0000313" key="4">
    <source>
        <dbReference type="EMBL" id="GAB1319857.1"/>
    </source>
</evidence>
<keyword evidence="5" id="KW-1185">Reference proteome</keyword>
<keyword evidence="2" id="KW-0732">Signal</keyword>
<evidence type="ECO:0000313" key="5">
    <source>
        <dbReference type="Proteomes" id="UP001628179"/>
    </source>
</evidence>
<dbReference type="SMART" id="SM00554">
    <property type="entry name" value="FAS1"/>
    <property type="match status" value="1"/>
</dbReference>
<dbReference type="Proteomes" id="UP001628179">
    <property type="component" value="Unassembled WGS sequence"/>
</dbReference>
<dbReference type="SUPFAM" id="SSF82153">
    <property type="entry name" value="FAS1 domain"/>
    <property type="match status" value="1"/>
</dbReference>
<sequence length="299" mass="31722">MAKLLQLLALFSIFTWVALADPLLTVLRREGFTEFAQRVEGPDGEVVRNACPDMIVYAPTDAGIARAASCSLVRRADKKTPNPKQHSCPQPRRRSGRAEVTASGAVALMTLLDDPEFVNLGPEQNSSIVQKNAPNEALGTVFSGLGGSVRVTGLDIPYDCGVIRPISGVLTLPAPLSETLPHLGADKTLDALRRTGLLAELDNRASITFLAPNNAVFGNVSDDTALAQALRQQVVLGPPAYSPLLVDGASYNTLAGTTVTVSVRGPDFYIGDARILSSDAIIKNGVVHTVDKVRKPVFA</sequence>
<evidence type="ECO:0000256" key="2">
    <source>
        <dbReference type="SAM" id="SignalP"/>
    </source>
</evidence>
<feature type="chain" id="PRO_5046689828" description="FAS1 domain-containing protein" evidence="2">
    <location>
        <begin position="21"/>
        <end position="299"/>
    </location>
</feature>
<feature type="region of interest" description="Disordered" evidence="1">
    <location>
        <begin position="75"/>
        <end position="99"/>
    </location>
</feature>
<dbReference type="InterPro" id="IPR000782">
    <property type="entry name" value="FAS1_domain"/>
</dbReference>
<dbReference type="PANTHER" id="PTHR10900:SF77">
    <property type="entry name" value="FI19380P1"/>
    <property type="match status" value="1"/>
</dbReference>
<proteinExistence type="predicted"/>
<reference evidence="4 5" key="1">
    <citation type="submission" date="2024-09" db="EMBL/GenBank/DDBJ databases">
        <title>Itraconazole resistance in Madurella fahalii resulting from another homologue of gene encoding cytochrome P450 14-alpha sterol demethylase (CYP51).</title>
        <authorList>
            <person name="Yoshioka I."/>
            <person name="Fahal A.H."/>
            <person name="Kaneko S."/>
            <person name="Yaguchi T."/>
        </authorList>
    </citation>
    <scope>NUCLEOTIDE SEQUENCE [LARGE SCALE GENOMIC DNA]</scope>
    <source>
        <strain evidence="4 5">IFM 68171</strain>
    </source>
</reference>
<evidence type="ECO:0000259" key="3">
    <source>
        <dbReference type="PROSITE" id="PS50213"/>
    </source>
</evidence>
<comment type="caution">
    <text evidence="4">The sequence shown here is derived from an EMBL/GenBank/DDBJ whole genome shotgun (WGS) entry which is preliminary data.</text>
</comment>
<dbReference type="PROSITE" id="PS50213">
    <property type="entry name" value="FAS1"/>
    <property type="match status" value="1"/>
</dbReference>
<name>A0ABQ0GQ27_9PEZI</name>
<dbReference type="EMBL" id="BAAFSV010000006">
    <property type="protein sequence ID" value="GAB1319857.1"/>
    <property type="molecule type" value="Genomic_DNA"/>
</dbReference>
<feature type="domain" description="FAS1" evidence="3">
    <location>
        <begin position="176"/>
        <end position="294"/>
    </location>
</feature>
<gene>
    <name evidence="4" type="ORF">MFIFM68171_10067</name>
</gene>
<accession>A0ABQ0GQ27</accession>